<feature type="compositionally biased region" description="Acidic residues" evidence="8">
    <location>
        <begin position="493"/>
        <end position="508"/>
    </location>
</feature>
<proteinExistence type="inferred from homology"/>
<dbReference type="InterPro" id="IPR031745">
    <property type="entry name" value="Vps53_C"/>
</dbReference>
<dbReference type="Pfam" id="PF04100">
    <property type="entry name" value="Vps53_N"/>
    <property type="match status" value="1"/>
</dbReference>
<dbReference type="Gene3D" id="1.20.58.670">
    <property type="entry name" value="Dsl1p vesicle tethering complex, Tip20p subunit, domain D"/>
    <property type="match status" value="1"/>
</dbReference>
<dbReference type="PhylomeDB" id="A0A0G4GKS5"/>
<dbReference type="Pfam" id="PF16854">
    <property type="entry name" value="VPS53_C"/>
    <property type="match status" value="1"/>
</dbReference>
<keyword evidence="5" id="KW-0333">Golgi apparatus</keyword>
<feature type="domain" description="Vps53 N-terminal" evidence="9">
    <location>
        <begin position="32"/>
        <end position="461"/>
    </location>
</feature>
<protein>
    <submittedName>
        <fullName evidence="11">Uncharacterized protein</fullName>
    </submittedName>
</protein>
<feature type="compositionally biased region" description="Basic and acidic residues" evidence="8">
    <location>
        <begin position="911"/>
        <end position="924"/>
    </location>
</feature>
<dbReference type="PANTHER" id="PTHR12820:SF0">
    <property type="entry name" value="VACUOLAR PROTEIN SORTING-ASSOCIATED PROTEIN 53 HOMOLOG"/>
    <property type="match status" value="1"/>
</dbReference>
<feature type="region of interest" description="Disordered" evidence="8">
    <location>
        <begin position="358"/>
        <end position="421"/>
    </location>
</feature>
<accession>A0A0G4GKS5</accession>
<comment type="similarity">
    <text evidence="3">Belongs to the VPS53 family.</text>
</comment>
<dbReference type="InterPro" id="IPR042044">
    <property type="entry name" value="EXOC6PINT-1/Sec15/Tip20_C_dom2"/>
</dbReference>
<evidence type="ECO:0000256" key="6">
    <source>
        <dbReference type="ARBA" id="ARBA00023136"/>
    </source>
</evidence>
<dbReference type="EMBL" id="CDMZ01001313">
    <property type="protein sequence ID" value="CEM30620.1"/>
    <property type="molecule type" value="Genomic_DNA"/>
</dbReference>
<evidence type="ECO:0000256" key="4">
    <source>
        <dbReference type="ARBA" id="ARBA00022753"/>
    </source>
</evidence>
<evidence type="ECO:0000259" key="9">
    <source>
        <dbReference type="Pfam" id="PF04100"/>
    </source>
</evidence>
<dbReference type="AlphaFoldDB" id="A0A0G4GKS5"/>
<evidence type="ECO:0000256" key="1">
    <source>
        <dbReference type="ARBA" id="ARBA00004150"/>
    </source>
</evidence>
<keyword evidence="7" id="KW-0175">Coiled coil</keyword>
<feature type="domain" description="Vps53 C-terminal" evidence="10">
    <location>
        <begin position="724"/>
        <end position="779"/>
    </location>
</feature>
<keyword evidence="6" id="KW-0472">Membrane</keyword>
<feature type="compositionally biased region" description="Low complexity" evidence="8">
    <location>
        <begin position="879"/>
        <end position="892"/>
    </location>
</feature>
<dbReference type="VEuPathDB" id="CryptoDB:Cvel_22357"/>
<feature type="compositionally biased region" description="Basic and acidic residues" evidence="8">
    <location>
        <begin position="954"/>
        <end position="971"/>
    </location>
</feature>
<evidence type="ECO:0000256" key="8">
    <source>
        <dbReference type="SAM" id="MobiDB-lite"/>
    </source>
</evidence>
<gene>
    <name evidence="11" type="ORF">Cvel_22357</name>
</gene>
<dbReference type="GO" id="GO:0042147">
    <property type="term" value="P:retrograde transport, endosome to Golgi"/>
    <property type="evidence" value="ECO:0007669"/>
    <property type="project" value="InterPro"/>
</dbReference>
<comment type="subcellular location">
    <subcellularLocation>
        <location evidence="2">Endosome membrane</location>
        <topology evidence="2">Peripheral membrane protein</topology>
    </subcellularLocation>
    <subcellularLocation>
        <location evidence="1">Golgi apparatus</location>
        <location evidence="1">trans-Golgi network membrane</location>
        <topology evidence="1">Peripheral membrane protein</topology>
    </subcellularLocation>
</comment>
<evidence type="ECO:0000256" key="3">
    <source>
        <dbReference type="ARBA" id="ARBA00008628"/>
    </source>
</evidence>
<feature type="coiled-coil region" evidence="7">
    <location>
        <begin position="63"/>
        <end position="101"/>
    </location>
</feature>
<feature type="region of interest" description="Disordered" evidence="8">
    <location>
        <begin position="486"/>
        <end position="508"/>
    </location>
</feature>
<dbReference type="GO" id="GO:0005829">
    <property type="term" value="C:cytosol"/>
    <property type="evidence" value="ECO:0007669"/>
    <property type="project" value="GOC"/>
</dbReference>
<evidence type="ECO:0000256" key="2">
    <source>
        <dbReference type="ARBA" id="ARBA00004481"/>
    </source>
</evidence>
<keyword evidence="4" id="KW-0967">Endosome</keyword>
<reference evidence="11" key="1">
    <citation type="submission" date="2014-11" db="EMBL/GenBank/DDBJ databases">
        <authorList>
            <person name="Otto D Thomas"/>
            <person name="Naeem Raeece"/>
        </authorList>
    </citation>
    <scope>NUCLEOTIDE SEQUENCE</scope>
</reference>
<dbReference type="InterPro" id="IPR039766">
    <property type="entry name" value="Vps53"/>
</dbReference>
<name>A0A0G4GKS5_9ALVE</name>
<sequence>MLEGSSHHTFSADFEKVLQQVIGSTDPFDDPAFDPVDYINKRFPTEQSLGQLDAFVMDLQGRAKQLDEEIYAAVREQAEAQKEAQADIEHVKAALRELLQRTLHMRARAADSEKLVQEICRDIRALDLGKRNLTATIKALKRLVMLVTALDQLRVHASEKEYTQAAQSIRAVEALSKHFKDLEHVPRVAEIVAQKTHLCTELQKQIFEDFDSLVEEIQPDPANLGLTPAQPVNRGDLQHAWEAIEALSNNAGGVREELSVRMALHLLEPYKRTFQPPEEQAGLEHADRRYAFLRKCIRDFSEHFGEYFPPHWRMAAVISEHFCHITRQHFVELLESQPTSDPDLLVRTLHRAKEFEDQLSRKYESANAEQQPAQGSDVPRVTGEGLQYPEEIEGGPGEEAGEKGNPNPLRRPASPQQQAAAAAAASVPRFIFRGLLTACFESSMHSWISHEERELSTRLSAALVNDQILGEPRSLGGGGGVRAAAAAAAANAEEGEEQVGEEGDEEEEDLPTLVYSSAAELFSAIRASLKKTAAISRDTTLHSMVQVFRKIIKRYTDTLRNRIPTVKKAGGAPLSEDAIKAACCVVGTAEYCDNTLQELQSAVEGSLEPETLRANASFDPEREAMWDLRTLAVQSLVAALETSLEGAFSRLRNGNWTATAEVGDHSLYVTEMAEVLTSGFASVAPLLSPPFFRFYCDRAAQAVAPRFMRSVYESKKVSESGAQQLLLDAYALKGALLEAPVAATGGAVPASYKRYVQKEMGRAAALLKVLTSNVENPEDVRTLLDSHAGSATPDEIKRLLLLKHAGGVGAEGLEVGGAAGSQAAATTVGGLSIGQVQSRMEALLAGAGANLNTMQTHLPSVGTRSTSEQVQQGGGVQGMPGSSSAGMGATAGRQSSGPSVMPGGGGGDGDLQDRERDARGRRFLENFQTLGDKVKESTTSGMQGMGRLFGNFSKRKEADRDRERDRQGPQG</sequence>
<evidence type="ECO:0000256" key="5">
    <source>
        <dbReference type="ARBA" id="ARBA00023034"/>
    </source>
</evidence>
<evidence type="ECO:0000256" key="7">
    <source>
        <dbReference type="SAM" id="Coils"/>
    </source>
</evidence>
<evidence type="ECO:0000313" key="11">
    <source>
        <dbReference type="EMBL" id="CEM30620.1"/>
    </source>
</evidence>
<feature type="compositionally biased region" description="Low complexity" evidence="8">
    <location>
        <begin position="403"/>
        <end position="421"/>
    </location>
</feature>
<evidence type="ECO:0000259" key="10">
    <source>
        <dbReference type="Pfam" id="PF16854"/>
    </source>
</evidence>
<dbReference type="GO" id="GO:0000938">
    <property type="term" value="C:GARP complex"/>
    <property type="evidence" value="ECO:0007669"/>
    <property type="project" value="InterPro"/>
</dbReference>
<dbReference type="GO" id="GO:0010008">
    <property type="term" value="C:endosome membrane"/>
    <property type="evidence" value="ECO:0007669"/>
    <property type="project" value="UniProtKB-SubCell"/>
</dbReference>
<organism evidence="11">
    <name type="scientific">Chromera velia CCMP2878</name>
    <dbReference type="NCBI Taxonomy" id="1169474"/>
    <lineage>
        <taxon>Eukaryota</taxon>
        <taxon>Sar</taxon>
        <taxon>Alveolata</taxon>
        <taxon>Colpodellida</taxon>
        <taxon>Chromeraceae</taxon>
        <taxon>Chromera</taxon>
    </lineage>
</organism>
<dbReference type="PANTHER" id="PTHR12820">
    <property type="entry name" value="VACUOLAR SORTING PROTEIN 53"/>
    <property type="match status" value="1"/>
</dbReference>
<feature type="region of interest" description="Disordered" evidence="8">
    <location>
        <begin position="862"/>
        <end position="971"/>
    </location>
</feature>
<dbReference type="InterPro" id="IPR007234">
    <property type="entry name" value="Vps53_N"/>
</dbReference>